<accession>A0AAE3G4Q9</accession>
<dbReference type="InterPro" id="IPR001296">
    <property type="entry name" value="Glyco_trans_1"/>
</dbReference>
<organism evidence="3 4">
    <name type="scientific">Natronocella acetinitrilica</name>
    <dbReference type="NCBI Taxonomy" id="414046"/>
    <lineage>
        <taxon>Bacteria</taxon>
        <taxon>Pseudomonadati</taxon>
        <taxon>Pseudomonadota</taxon>
        <taxon>Gammaproteobacteria</taxon>
        <taxon>Chromatiales</taxon>
        <taxon>Ectothiorhodospiraceae</taxon>
        <taxon>Natronocella</taxon>
    </lineage>
</organism>
<dbReference type="Gene3D" id="3.40.50.2000">
    <property type="entry name" value="Glycogen Phosphorylase B"/>
    <property type="match status" value="2"/>
</dbReference>
<evidence type="ECO:0000259" key="1">
    <source>
        <dbReference type="Pfam" id="PF00534"/>
    </source>
</evidence>
<dbReference type="Pfam" id="PF13439">
    <property type="entry name" value="Glyco_transf_4"/>
    <property type="match status" value="1"/>
</dbReference>
<dbReference type="InterPro" id="IPR050194">
    <property type="entry name" value="Glycosyltransferase_grp1"/>
</dbReference>
<sequence>MRVLTVCYEYPPIGGGGGVVAAALAAQLVRTGVDVDVVTSRFDHQPWRETLDGVAIHRHACKRRHRHYTSAAELMTTLLPAYNVASRIIKATAPSLIHTHFALPGGLVAWALSKRFELPYVVTVHGSDVPGYNPDRFHLPHRFINRAWRRVMRDAAVVTSPSHYLAGLIATQIDRPVQVIPNGHVVHTTGQRPAKENLVLVVARLFPRKGVQHFLEAIRDHDEGWEYVIAGDGPHMAALREMARTVRPRVRFTGFIPRDELQGLYQRARVFVFPSIKENFPMVLLEAMEAGCAVLTTDADGCAEVVGDAGIVFPAGDTAELSRSLRWLIDHPVACAELGTRSQARAALFTWPRIATAYSEAFGDAMNATAALYDQVK</sequence>
<dbReference type="SUPFAM" id="SSF53756">
    <property type="entry name" value="UDP-Glycosyltransferase/glycogen phosphorylase"/>
    <property type="match status" value="1"/>
</dbReference>
<keyword evidence="4" id="KW-1185">Reference proteome</keyword>
<dbReference type="RefSeq" id="WP_253479596.1">
    <property type="nucleotide sequence ID" value="NZ_JALJXV010000007.1"/>
</dbReference>
<reference evidence="3" key="1">
    <citation type="submission" date="2022-03" db="EMBL/GenBank/DDBJ databases">
        <title>Genomic Encyclopedia of Type Strains, Phase III (KMG-III): the genomes of soil and plant-associated and newly described type strains.</title>
        <authorList>
            <person name="Whitman W."/>
        </authorList>
    </citation>
    <scope>NUCLEOTIDE SEQUENCE</scope>
    <source>
        <strain evidence="3">ANL 6-2</strain>
    </source>
</reference>
<dbReference type="CDD" id="cd03801">
    <property type="entry name" value="GT4_PimA-like"/>
    <property type="match status" value="1"/>
</dbReference>
<name>A0AAE3G4Q9_9GAMM</name>
<feature type="domain" description="Glycosyltransferase subfamily 4-like N-terminal" evidence="2">
    <location>
        <begin position="15"/>
        <end position="183"/>
    </location>
</feature>
<dbReference type="PANTHER" id="PTHR45947:SF3">
    <property type="entry name" value="SULFOQUINOVOSYL TRANSFERASE SQD2"/>
    <property type="match status" value="1"/>
</dbReference>
<dbReference type="GO" id="GO:0016757">
    <property type="term" value="F:glycosyltransferase activity"/>
    <property type="evidence" value="ECO:0007669"/>
    <property type="project" value="InterPro"/>
</dbReference>
<gene>
    <name evidence="3" type="ORF">J2T57_002935</name>
</gene>
<dbReference type="Proteomes" id="UP001205843">
    <property type="component" value="Unassembled WGS sequence"/>
</dbReference>
<dbReference type="AlphaFoldDB" id="A0AAE3G4Q9"/>
<dbReference type="InterPro" id="IPR028098">
    <property type="entry name" value="Glyco_trans_4-like_N"/>
</dbReference>
<dbReference type="EMBL" id="JALJXV010000007">
    <property type="protein sequence ID" value="MCP1675780.1"/>
    <property type="molecule type" value="Genomic_DNA"/>
</dbReference>
<evidence type="ECO:0000313" key="4">
    <source>
        <dbReference type="Proteomes" id="UP001205843"/>
    </source>
</evidence>
<comment type="caution">
    <text evidence="3">The sequence shown here is derived from an EMBL/GenBank/DDBJ whole genome shotgun (WGS) entry which is preliminary data.</text>
</comment>
<dbReference type="PANTHER" id="PTHR45947">
    <property type="entry name" value="SULFOQUINOVOSYL TRANSFERASE SQD2"/>
    <property type="match status" value="1"/>
</dbReference>
<dbReference type="Pfam" id="PF00534">
    <property type="entry name" value="Glycos_transf_1"/>
    <property type="match status" value="1"/>
</dbReference>
<evidence type="ECO:0000259" key="2">
    <source>
        <dbReference type="Pfam" id="PF13439"/>
    </source>
</evidence>
<protein>
    <submittedName>
        <fullName evidence="3">Glycosyltransferase involved in cell wall biosynthesis</fullName>
    </submittedName>
</protein>
<proteinExistence type="predicted"/>
<feature type="domain" description="Glycosyl transferase family 1" evidence="1">
    <location>
        <begin position="192"/>
        <end position="342"/>
    </location>
</feature>
<evidence type="ECO:0000313" key="3">
    <source>
        <dbReference type="EMBL" id="MCP1675780.1"/>
    </source>
</evidence>